<dbReference type="InterPro" id="IPR015500">
    <property type="entry name" value="Peptidase_S8_subtilisin-rel"/>
</dbReference>
<evidence type="ECO:0000259" key="8">
    <source>
        <dbReference type="Pfam" id="PF00082"/>
    </source>
</evidence>
<dbReference type="SUPFAM" id="SSF52743">
    <property type="entry name" value="Subtilisin-like"/>
    <property type="match status" value="1"/>
</dbReference>
<evidence type="ECO:0000256" key="2">
    <source>
        <dbReference type="ARBA" id="ARBA00022670"/>
    </source>
</evidence>
<evidence type="ECO:0000256" key="3">
    <source>
        <dbReference type="ARBA" id="ARBA00022801"/>
    </source>
</evidence>
<keyword evidence="7" id="KW-0732">Signal</keyword>
<dbReference type="InterPro" id="IPR046450">
    <property type="entry name" value="PA_dom_sf"/>
</dbReference>
<evidence type="ECO:0000256" key="6">
    <source>
        <dbReference type="RuleBase" id="RU003355"/>
    </source>
</evidence>
<comment type="similarity">
    <text evidence="1 5 6">Belongs to the peptidase S8 family.</text>
</comment>
<keyword evidence="2 5" id="KW-0645">Protease</keyword>
<feature type="domain" description="Peptidase S8/S53" evidence="8">
    <location>
        <begin position="231"/>
        <end position="493"/>
    </location>
</feature>
<keyword evidence="3 5" id="KW-0378">Hydrolase</keyword>
<dbReference type="PROSITE" id="PS00136">
    <property type="entry name" value="SUBTILASE_ASP"/>
    <property type="match status" value="1"/>
</dbReference>
<proteinExistence type="inferred from homology"/>
<dbReference type="InterPro" id="IPR023827">
    <property type="entry name" value="Peptidase_S8_Asp-AS"/>
</dbReference>
<feature type="chain" id="PRO_5046164594" evidence="7">
    <location>
        <begin position="30"/>
        <end position="1257"/>
    </location>
</feature>
<accession>A0ABW2AHX7</accession>
<organism evidence="9 10">
    <name type="scientific">Flexivirga alba</name>
    <dbReference type="NCBI Taxonomy" id="702742"/>
    <lineage>
        <taxon>Bacteria</taxon>
        <taxon>Bacillati</taxon>
        <taxon>Actinomycetota</taxon>
        <taxon>Actinomycetes</taxon>
        <taxon>Micrococcales</taxon>
        <taxon>Dermacoccaceae</taxon>
        <taxon>Flexivirga</taxon>
    </lineage>
</organism>
<evidence type="ECO:0000256" key="4">
    <source>
        <dbReference type="ARBA" id="ARBA00022825"/>
    </source>
</evidence>
<dbReference type="Gene3D" id="3.50.30.30">
    <property type="match status" value="1"/>
</dbReference>
<keyword evidence="4 5" id="KW-0720">Serine protease</keyword>
<evidence type="ECO:0000313" key="10">
    <source>
        <dbReference type="Proteomes" id="UP001596298"/>
    </source>
</evidence>
<evidence type="ECO:0000256" key="1">
    <source>
        <dbReference type="ARBA" id="ARBA00011073"/>
    </source>
</evidence>
<feature type="active site" description="Charge relay system" evidence="5">
    <location>
        <position position="446"/>
    </location>
</feature>
<reference evidence="10" key="1">
    <citation type="journal article" date="2019" name="Int. J. Syst. Evol. Microbiol.">
        <title>The Global Catalogue of Microorganisms (GCM) 10K type strain sequencing project: providing services to taxonomists for standard genome sequencing and annotation.</title>
        <authorList>
            <consortium name="The Broad Institute Genomics Platform"/>
            <consortium name="The Broad Institute Genome Sequencing Center for Infectious Disease"/>
            <person name="Wu L."/>
            <person name="Ma J."/>
        </authorList>
    </citation>
    <scope>NUCLEOTIDE SEQUENCE [LARGE SCALE GENOMIC DNA]</scope>
    <source>
        <strain evidence="10">CCUG 58127</strain>
    </source>
</reference>
<gene>
    <name evidence="9" type="ORF">ACFQDH_13100</name>
</gene>
<dbReference type="InterPro" id="IPR022398">
    <property type="entry name" value="Peptidase_S8_His-AS"/>
</dbReference>
<dbReference type="Gene3D" id="3.40.50.200">
    <property type="entry name" value="Peptidase S8/S53 domain"/>
    <property type="match status" value="1"/>
</dbReference>
<evidence type="ECO:0000256" key="7">
    <source>
        <dbReference type="SAM" id="SignalP"/>
    </source>
</evidence>
<dbReference type="PANTHER" id="PTHR43399:SF4">
    <property type="entry name" value="CELL WALL-ASSOCIATED PROTEASE"/>
    <property type="match status" value="1"/>
</dbReference>
<dbReference type="InterPro" id="IPR051048">
    <property type="entry name" value="Peptidase_S8/S53_subtilisin"/>
</dbReference>
<dbReference type="Pfam" id="PF00082">
    <property type="entry name" value="Peptidase_S8"/>
    <property type="match status" value="1"/>
</dbReference>
<sequence>MRPSWRRHTLTSVGVLALAATAISSPALASTGTSTGDHGPIVGSAASTQAQQAATVTLISGDRVRVSHTADGQPVAQILPSADGTVADFETQRDGDNLYVYPVTVAKALASGRIDRELFNVTGQVANKLDDAHTKSIHLIAQYDKSTRTVRDTTPTPTDATDSKPLASVNAMAYAVPKSDAKAAWDELVKSTSTTGEGLGKLWLDRPVKMTLADSTAQIGAPTAWKAGLDGKGSKVAVLDTGVDAGHPDLAGRIAVSKDFTGSAHGTDDLVGHGTHVASTVAGTGAASGGKERGVAPGASLVIGKVLDDSGYGMDSDIIAGMQWAVSQNADVISMSLGSQLPTTTCDDPIAQSVEQLSHSSKSLFVIAAGNLGSGFNTVSSPGCAADALTVGAVDSQDKTAYFSSRGPVGGTHVLKPEIAAPGVNILAANAGGRGIYAYQTMSGTSMATPHVAGAVAIAKEANPGFSGAQLKQLITSSADSDVPGDAQEVGAGRVDIPQMLKETVTAQSTVYGGQFDYPQTHAYNAKTVTYTNRGDSAVDLRLAVAKVSGNDGSAINTPLLKVPQHVTVPAHGTVDVPVTVQLGAKIPASALGDITARIIGTSGGQHVSTAFNLYAAAPAVTVTVKVIDRNGDPANGASSVDLVNTDTSSGGRAYVGGKDQSFTVRPGHFFLTSYVMTPTVGAPASAAPDSLSYLARPELTITKDTTIVLDARQANPLTVSTQKPSELRSTTLTFDRQWPTDWVHSGSMTAGPATPKVYAEVSGTVAKGDGSFEFGHWTRRTTPIVSSMTTSGALALHPLSPAGGIANLDGVGSADVVSVGAGTAADFAAADVKGKVVVAELPATGSDYSVQTLAAKAGAKALLLYRDAPGAWLPVVGSGPAPLPVYALPQAEGVSLGAELAGGQVMLKWSATANAPYAYTLGFFDDKQLVTAQKHEVSDSSLGSIEATYNSMGVATNFGDLTSAQRPDGVGFAISGIDPLPTPGKRTEYLTADGTQWSKAILSSFPFGEVMNDHFRTFTPGETVSDSWYGGAVTPGVRKGTDGTPQRVAERQGNLLGVAPTMWADSAGHWADQGSFGDLGNLQLSRNGVAVGSSYDPFGVFTVPSDDATYALTLNTQKVGQPAKMWQRSTAAATTWTFRSHEDPAVYSQALPLLFPRLDLPTDGLKTVAAGQTNIPARIDANPGYDSGAITAASVWTSTDGGATWVAGSAKVTATGADLTVDNSADSGKQVSLKVELTDAHGAKVSQTITRAYDVR</sequence>
<name>A0ABW2AHX7_9MICO</name>
<dbReference type="PANTHER" id="PTHR43399">
    <property type="entry name" value="SUBTILISIN-RELATED"/>
    <property type="match status" value="1"/>
</dbReference>
<dbReference type="InterPro" id="IPR000209">
    <property type="entry name" value="Peptidase_S8/S53_dom"/>
</dbReference>
<dbReference type="PROSITE" id="PS00138">
    <property type="entry name" value="SUBTILASE_SER"/>
    <property type="match status" value="1"/>
</dbReference>
<dbReference type="RefSeq" id="WP_382401962.1">
    <property type="nucleotide sequence ID" value="NZ_JBHSWH010000001.1"/>
</dbReference>
<keyword evidence="10" id="KW-1185">Reference proteome</keyword>
<feature type="signal peptide" evidence="7">
    <location>
        <begin position="1"/>
        <end position="29"/>
    </location>
</feature>
<dbReference type="PROSITE" id="PS00137">
    <property type="entry name" value="SUBTILASE_HIS"/>
    <property type="match status" value="1"/>
</dbReference>
<evidence type="ECO:0000313" key="9">
    <source>
        <dbReference type="EMBL" id="MFC6706169.1"/>
    </source>
</evidence>
<feature type="active site" description="Charge relay system" evidence="5">
    <location>
        <position position="240"/>
    </location>
</feature>
<dbReference type="PROSITE" id="PS51892">
    <property type="entry name" value="SUBTILASE"/>
    <property type="match status" value="1"/>
</dbReference>
<comment type="caution">
    <text evidence="9">The sequence shown here is derived from an EMBL/GenBank/DDBJ whole genome shotgun (WGS) entry which is preliminary data.</text>
</comment>
<dbReference type="InterPro" id="IPR036852">
    <property type="entry name" value="Peptidase_S8/S53_dom_sf"/>
</dbReference>
<feature type="active site" description="Charge relay system" evidence="5">
    <location>
        <position position="273"/>
    </location>
</feature>
<evidence type="ECO:0000256" key="5">
    <source>
        <dbReference type="PROSITE-ProRule" id="PRU01240"/>
    </source>
</evidence>
<dbReference type="PRINTS" id="PR00723">
    <property type="entry name" value="SUBTILISIN"/>
</dbReference>
<dbReference type="Proteomes" id="UP001596298">
    <property type="component" value="Unassembled WGS sequence"/>
</dbReference>
<dbReference type="InterPro" id="IPR023828">
    <property type="entry name" value="Peptidase_S8_Ser-AS"/>
</dbReference>
<dbReference type="SUPFAM" id="SSF52025">
    <property type="entry name" value="PA domain"/>
    <property type="match status" value="1"/>
</dbReference>
<dbReference type="EMBL" id="JBHSWH010000001">
    <property type="protein sequence ID" value="MFC6706169.1"/>
    <property type="molecule type" value="Genomic_DNA"/>
</dbReference>
<protein>
    <submittedName>
        <fullName evidence="9">S8 family serine peptidase</fullName>
    </submittedName>
</protein>